<dbReference type="GO" id="GO:0004519">
    <property type="term" value="F:endonuclease activity"/>
    <property type="evidence" value="ECO:0007669"/>
    <property type="project" value="UniProtKB-KW"/>
</dbReference>
<dbReference type="InterPro" id="IPR041373">
    <property type="entry name" value="RT_RNaseH"/>
</dbReference>
<keyword evidence="3" id="KW-0540">Nuclease</keyword>
<protein>
    <recommendedName>
        <fullName evidence="7">Reverse transcriptase RNase H-like domain-containing protein</fullName>
    </recommendedName>
</protein>
<evidence type="ECO:0000313" key="9">
    <source>
        <dbReference type="Proteomes" id="UP000257109"/>
    </source>
</evidence>
<feature type="non-terminal residue" evidence="8">
    <location>
        <position position="1"/>
    </location>
</feature>
<evidence type="ECO:0000256" key="3">
    <source>
        <dbReference type="ARBA" id="ARBA00022722"/>
    </source>
</evidence>
<dbReference type="Pfam" id="PF17917">
    <property type="entry name" value="RT_RNaseH"/>
    <property type="match status" value="1"/>
</dbReference>
<evidence type="ECO:0000256" key="6">
    <source>
        <dbReference type="ARBA" id="ARBA00022918"/>
    </source>
</evidence>
<feature type="domain" description="Reverse transcriptase RNase H-like" evidence="7">
    <location>
        <begin position="47"/>
        <end position="78"/>
    </location>
</feature>
<keyword evidence="2" id="KW-0548">Nucleotidyltransferase</keyword>
<keyword evidence="6" id="KW-0695">RNA-directed DNA polymerase</keyword>
<reference evidence="8" key="1">
    <citation type="submission" date="2018-05" db="EMBL/GenBank/DDBJ databases">
        <title>Draft genome of Mucuna pruriens seed.</title>
        <authorList>
            <person name="Nnadi N.E."/>
            <person name="Vos R."/>
            <person name="Hasami M.H."/>
            <person name="Devisetty U.K."/>
            <person name="Aguiy J.C."/>
        </authorList>
    </citation>
    <scope>NUCLEOTIDE SEQUENCE [LARGE SCALE GENOMIC DNA]</scope>
    <source>
        <strain evidence="8">JCA_2017</strain>
    </source>
</reference>
<organism evidence="8 9">
    <name type="scientific">Mucuna pruriens</name>
    <name type="common">Velvet bean</name>
    <name type="synonym">Dolichos pruriens</name>
    <dbReference type="NCBI Taxonomy" id="157652"/>
    <lineage>
        <taxon>Eukaryota</taxon>
        <taxon>Viridiplantae</taxon>
        <taxon>Streptophyta</taxon>
        <taxon>Embryophyta</taxon>
        <taxon>Tracheophyta</taxon>
        <taxon>Spermatophyta</taxon>
        <taxon>Magnoliopsida</taxon>
        <taxon>eudicotyledons</taxon>
        <taxon>Gunneridae</taxon>
        <taxon>Pentapetalae</taxon>
        <taxon>rosids</taxon>
        <taxon>fabids</taxon>
        <taxon>Fabales</taxon>
        <taxon>Fabaceae</taxon>
        <taxon>Papilionoideae</taxon>
        <taxon>50 kb inversion clade</taxon>
        <taxon>NPAAA clade</taxon>
        <taxon>indigoferoid/millettioid clade</taxon>
        <taxon>Phaseoleae</taxon>
        <taxon>Mucuna</taxon>
    </lineage>
</organism>
<keyword evidence="9" id="KW-1185">Reference proteome</keyword>
<comment type="caution">
    <text evidence="8">The sequence shown here is derived from an EMBL/GenBank/DDBJ whole genome shotgun (WGS) entry which is preliminary data.</text>
</comment>
<proteinExistence type="predicted"/>
<evidence type="ECO:0000256" key="1">
    <source>
        <dbReference type="ARBA" id="ARBA00022679"/>
    </source>
</evidence>
<evidence type="ECO:0000256" key="4">
    <source>
        <dbReference type="ARBA" id="ARBA00022759"/>
    </source>
</evidence>
<name>A0A371H3Y1_MUCPR</name>
<dbReference type="GO" id="GO:0003964">
    <property type="term" value="F:RNA-directed DNA polymerase activity"/>
    <property type="evidence" value="ECO:0007669"/>
    <property type="project" value="UniProtKB-KW"/>
</dbReference>
<keyword evidence="1" id="KW-0808">Transferase</keyword>
<evidence type="ECO:0000313" key="8">
    <source>
        <dbReference type="EMBL" id="RDX97497.1"/>
    </source>
</evidence>
<evidence type="ECO:0000256" key="5">
    <source>
        <dbReference type="ARBA" id="ARBA00022801"/>
    </source>
</evidence>
<gene>
    <name evidence="8" type="ORF">CR513_19716</name>
</gene>
<dbReference type="AlphaFoldDB" id="A0A371H3Y1"/>
<sequence>MEYLGHIVSTSGVVARAGKWPGVGGYVVPTRSSNCLPQPSIVSTSSKKSKDERELMAIVLVVQKWKHYLLGRHFIIVVPSTFEIYYAAGHLIYQGRAVDIQFFANIQETGSCYVLERNAEENQGIRGKLPNLSN</sequence>
<dbReference type="EMBL" id="QJKJ01003638">
    <property type="protein sequence ID" value="RDX97497.1"/>
    <property type="molecule type" value="Genomic_DNA"/>
</dbReference>
<keyword evidence="5" id="KW-0378">Hydrolase</keyword>
<evidence type="ECO:0000259" key="7">
    <source>
        <dbReference type="Pfam" id="PF17917"/>
    </source>
</evidence>
<dbReference type="GO" id="GO:0016787">
    <property type="term" value="F:hydrolase activity"/>
    <property type="evidence" value="ECO:0007669"/>
    <property type="project" value="UniProtKB-KW"/>
</dbReference>
<dbReference type="Proteomes" id="UP000257109">
    <property type="component" value="Unassembled WGS sequence"/>
</dbReference>
<accession>A0A371H3Y1</accession>
<evidence type="ECO:0000256" key="2">
    <source>
        <dbReference type="ARBA" id="ARBA00022695"/>
    </source>
</evidence>
<keyword evidence="4" id="KW-0255">Endonuclease</keyword>